<evidence type="ECO:0000256" key="6">
    <source>
        <dbReference type="ARBA" id="ARBA00023136"/>
    </source>
</evidence>
<gene>
    <name evidence="8" type="primary">virD4</name>
    <name evidence="8" type="ORF">SFLOR_v1c09680</name>
</gene>
<feature type="transmembrane region" description="Helical" evidence="7">
    <location>
        <begin position="64"/>
        <end position="84"/>
    </location>
</feature>
<evidence type="ECO:0000313" key="9">
    <source>
        <dbReference type="Proteomes" id="UP000231823"/>
    </source>
</evidence>
<keyword evidence="4 7" id="KW-0812">Transmembrane</keyword>
<dbReference type="KEGG" id="sfz:SFLOR_v1c09680"/>
<dbReference type="PANTHER" id="PTHR37937:SF1">
    <property type="entry name" value="CONJUGATIVE TRANSFER: DNA TRANSPORT"/>
    <property type="match status" value="1"/>
</dbReference>
<evidence type="ECO:0000313" key="8">
    <source>
        <dbReference type="EMBL" id="AUB32016.1"/>
    </source>
</evidence>
<dbReference type="OrthoDB" id="9766496at2"/>
<keyword evidence="6 7" id="KW-0472">Membrane</keyword>
<dbReference type="InterPro" id="IPR027417">
    <property type="entry name" value="P-loop_NTPase"/>
</dbReference>
<sequence>MQKNKWLNRYRKFILIALFIISIFSILFLTLFLLFLVVLFKTEFNFIITIEKFKYFNFQNEKNLIIYLVTFLSLIHTIFIILFAHIKGKVKSKSLVKEAKEKAFGKATWDINEYENPISNKIRVRNLQLTKFEKVYNKNFTEASYITRTQIDYKKKNLEIWGIPVKKAVHSITIGSTGSGKTERIIYVSAFVNCQLEFEKKPCMVFSDPKGELHANLGSILEEQGYEILVLNLRDPMYSQSWNPLSNAYKFLISAINYVKEHVVQNTFHSKFGFESYIKKIKCRNHKAKNCSICKEEILKNNTVNNDVEPNTEKYELALIWKEVLIYQIDDYWTNDEQLAKELISGETNKLKNLAYEEVNNLSAILLNPGADDKNKQWYDGAQGLFKGFIFSMMEMIEEDIDSIAENQFNIVTVTTHLSDKDKIQKFFKKWSEGRESNQSVIAANKVLTSSSQSIGNFFSIISTSLQLFEGNELRSLLCKNNINLFEFVTSEKPKAIFMIVPDDKEQKHPLASLFISQLYQANVFKAGQNLIKFGKEQLERDVIFYLDEFGNFPAIVNFATILTVSRGRRMFFNLVLQSFEQLNSKYGADTASTIMANCLLTVYLKSASTKTHEQISKMCGDTTVEVSNSTPNIDNKTGKKNFSYHLQKKPLIEPSDIKLIFPPNKKENNKYAIVIYQEANPNIVTYEYFYKIKEIFGIEIQDKDISLNKSINFEKDYFINLFKLDIKPKINEDDLLTDNVNLNEALEKDGTSAREDIFSILKETTDQDIDKLLELKTRERNIRNDLYILQSKSEDLLSSNEKEEIKRLQKELKSLLKQI</sequence>
<dbReference type="InterPro" id="IPR051539">
    <property type="entry name" value="T4SS-coupling_protein"/>
</dbReference>
<dbReference type="AlphaFoldDB" id="A0A2K8SEZ9"/>
<keyword evidence="5 7" id="KW-1133">Transmembrane helix</keyword>
<keyword evidence="9" id="KW-1185">Reference proteome</keyword>
<evidence type="ECO:0000256" key="3">
    <source>
        <dbReference type="ARBA" id="ARBA00022475"/>
    </source>
</evidence>
<reference evidence="8 9" key="1">
    <citation type="submission" date="2017-12" db="EMBL/GenBank/DDBJ databases">
        <title>Complete genome sequence of Spiroplasma floricola 23-6 (ATCC 29989).</title>
        <authorList>
            <person name="Tsai Y.-M."/>
            <person name="Wu P.-S."/>
            <person name="Lo W.-S."/>
            <person name="Kuo C.-H."/>
        </authorList>
    </citation>
    <scope>NUCLEOTIDE SEQUENCE [LARGE SCALE GENOMIC DNA]</scope>
    <source>
        <strain evidence="8 9">23-6</strain>
    </source>
</reference>
<dbReference type="Proteomes" id="UP000231823">
    <property type="component" value="Chromosome"/>
</dbReference>
<evidence type="ECO:0000256" key="2">
    <source>
        <dbReference type="ARBA" id="ARBA00008806"/>
    </source>
</evidence>
<dbReference type="GO" id="GO:0005886">
    <property type="term" value="C:plasma membrane"/>
    <property type="evidence" value="ECO:0007669"/>
    <property type="project" value="UniProtKB-SubCell"/>
</dbReference>
<comment type="subcellular location">
    <subcellularLocation>
        <location evidence="1">Cell membrane</location>
        <topology evidence="1">Multi-pass membrane protein</topology>
    </subcellularLocation>
</comment>
<dbReference type="EMBL" id="CP025057">
    <property type="protein sequence ID" value="AUB32016.1"/>
    <property type="molecule type" value="Genomic_DNA"/>
</dbReference>
<dbReference type="CDD" id="cd01127">
    <property type="entry name" value="TrwB_TraG_TraD_VirD4"/>
    <property type="match status" value="1"/>
</dbReference>
<evidence type="ECO:0000256" key="4">
    <source>
        <dbReference type="ARBA" id="ARBA00022692"/>
    </source>
</evidence>
<keyword evidence="3" id="KW-1003">Cell membrane</keyword>
<comment type="similarity">
    <text evidence="2">Belongs to the VirD4/TraG family.</text>
</comment>
<dbReference type="RefSeq" id="WP_100916970.1">
    <property type="nucleotide sequence ID" value="NZ_CP025057.1"/>
</dbReference>
<evidence type="ECO:0000256" key="1">
    <source>
        <dbReference type="ARBA" id="ARBA00004651"/>
    </source>
</evidence>
<protein>
    <submittedName>
        <fullName evidence="8">Type IV secretion system protein VirD4</fullName>
    </submittedName>
</protein>
<dbReference type="SUPFAM" id="SSF52540">
    <property type="entry name" value="P-loop containing nucleoside triphosphate hydrolases"/>
    <property type="match status" value="1"/>
</dbReference>
<accession>A0A2K8SEZ9</accession>
<dbReference type="InterPro" id="IPR003688">
    <property type="entry name" value="TraG/VirD4"/>
</dbReference>
<evidence type="ECO:0000256" key="7">
    <source>
        <dbReference type="SAM" id="Phobius"/>
    </source>
</evidence>
<dbReference type="PANTHER" id="PTHR37937">
    <property type="entry name" value="CONJUGATIVE TRANSFER: DNA TRANSPORT"/>
    <property type="match status" value="1"/>
</dbReference>
<feature type="transmembrane region" description="Helical" evidence="7">
    <location>
        <begin position="12"/>
        <end position="40"/>
    </location>
</feature>
<proteinExistence type="inferred from homology"/>
<evidence type="ECO:0000256" key="5">
    <source>
        <dbReference type="ARBA" id="ARBA00022989"/>
    </source>
</evidence>
<name>A0A2K8SEZ9_9MOLU</name>
<dbReference type="Gene3D" id="3.40.50.300">
    <property type="entry name" value="P-loop containing nucleotide triphosphate hydrolases"/>
    <property type="match status" value="1"/>
</dbReference>
<dbReference type="Pfam" id="PF02534">
    <property type="entry name" value="T4SS-DNA_transf"/>
    <property type="match status" value="1"/>
</dbReference>
<organism evidence="8 9">
    <name type="scientific">Spiroplasma floricola 23-6</name>
    <dbReference type="NCBI Taxonomy" id="1336749"/>
    <lineage>
        <taxon>Bacteria</taxon>
        <taxon>Bacillati</taxon>
        <taxon>Mycoplasmatota</taxon>
        <taxon>Mollicutes</taxon>
        <taxon>Entomoplasmatales</taxon>
        <taxon>Spiroplasmataceae</taxon>
        <taxon>Spiroplasma</taxon>
    </lineage>
</organism>